<feature type="transmembrane region" description="Helical" evidence="2">
    <location>
        <begin position="112"/>
        <end position="133"/>
    </location>
</feature>
<gene>
    <name evidence="3" type="ORF">BN873_530001</name>
</gene>
<comment type="caution">
    <text evidence="3">The sequence shown here is derived from an EMBL/GenBank/DDBJ whole genome shotgun (WGS) entry which is preliminary data.</text>
</comment>
<dbReference type="RefSeq" id="WP_139031719.1">
    <property type="nucleotide sequence ID" value="NZ_CBTJ020000062.1"/>
</dbReference>
<evidence type="ECO:0000313" key="4">
    <source>
        <dbReference type="Proteomes" id="UP000035760"/>
    </source>
</evidence>
<feature type="transmembrane region" description="Helical" evidence="2">
    <location>
        <begin position="82"/>
        <end position="100"/>
    </location>
</feature>
<dbReference type="Proteomes" id="UP000035760">
    <property type="component" value="Unassembled WGS sequence"/>
</dbReference>
<dbReference type="AlphaFoldDB" id="W6M750"/>
<evidence type="ECO:0000313" key="3">
    <source>
        <dbReference type="EMBL" id="CDI03512.1"/>
    </source>
</evidence>
<feature type="transmembrane region" description="Helical" evidence="2">
    <location>
        <begin position="139"/>
        <end position="157"/>
    </location>
</feature>
<feature type="compositionally biased region" description="Basic and acidic residues" evidence="1">
    <location>
        <begin position="1"/>
        <end position="20"/>
    </location>
</feature>
<keyword evidence="4" id="KW-1185">Reference proteome</keyword>
<proteinExistence type="predicted"/>
<reference evidence="3" key="1">
    <citation type="submission" date="2013-07" db="EMBL/GenBank/DDBJ databases">
        <authorList>
            <person name="McIlroy S."/>
        </authorList>
    </citation>
    <scope>NUCLEOTIDE SEQUENCE [LARGE SCALE GENOMIC DNA]</scope>
    <source>
        <strain evidence="3">Run_A_D11</strain>
    </source>
</reference>
<name>W6M750_9GAMM</name>
<keyword evidence="2" id="KW-0472">Membrane</keyword>
<dbReference type="EMBL" id="CBTJ020000062">
    <property type="protein sequence ID" value="CDI03512.1"/>
    <property type="molecule type" value="Genomic_DNA"/>
</dbReference>
<keyword evidence="2" id="KW-0812">Transmembrane</keyword>
<sequence>MAYEKIKAGEVGRPQSDRKYSPSAAPKWDVLQRERLKGVDLDLDYRVSPVLPRKDRHYVILIIGLIGFLSLFLTIVNNVTSYYLVTPFIFALFTTISILQGTLKFITQRVKWIALVSALAGPFLWLVGAIPRLVHYQPIFGYIFLLVSLSLSTYLAARIGNHYAKWLAASPQLLGNSRYQVVWKHDGFKLVFIYGVLLIAFCREPIVGFKSIRLPTIFNML</sequence>
<feature type="transmembrane region" description="Helical" evidence="2">
    <location>
        <begin position="58"/>
        <end position="76"/>
    </location>
</feature>
<feature type="region of interest" description="Disordered" evidence="1">
    <location>
        <begin position="1"/>
        <end position="24"/>
    </location>
</feature>
<accession>W6M750</accession>
<evidence type="ECO:0000256" key="2">
    <source>
        <dbReference type="SAM" id="Phobius"/>
    </source>
</evidence>
<reference evidence="3" key="2">
    <citation type="submission" date="2014-03" db="EMBL/GenBank/DDBJ databases">
        <title>Candidatus Competibacter-lineage genomes retrieved from metagenomes reveal functional metabolic diversity.</title>
        <authorList>
            <person name="McIlroy S.J."/>
            <person name="Albertsen M."/>
            <person name="Andresen E.K."/>
            <person name="Saunders A.M."/>
            <person name="Kristiansen R."/>
            <person name="Stokholm-Bjerregaard M."/>
            <person name="Nielsen K.L."/>
            <person name="Nielsen P.H."/>
        </authorList>
    </citation>
    <scope>NUCLEOTIDE SEQUENCE</scope>
    <source>
        <strain evidence="3">Run_A_D11</strain>
    </source>
</reference>
<evidence type="ECO:0000256" key="1">
    <source>
        <dbReference type="SAM" id="MobiDB-lite"/>
    </source>
</evidence>
<keyword evidence="2" id="KW-1133">Transmembrane helix</keyword>
<protein>
    <submittedName>
        <fullName evidence="3">Uncharacterized protein</fullName>
    </submittedName>
</protein>
<organism evidence="3 4">
    <name type="scientific">Candidatus Competibacter denitrificans Run_A_D11</name>
    <dbReference type="NCBI Taxonomy" id="1400863"/>
    <lineage>
        <taxon>Bacteria</taxon>
        <taxon>Pseudomonadati</taxon>
        <taxon>Pseudomonadota</taxon>
        <taxon>Gammaproteobacteria</taxon>
        <taxon>Candidatus Competibacteraceae</taxon>
        <taxon>Candidatus Competibacter</taxon>
    </lineage>
</organism>